<reference evidence="9" key="1">
    <citation type="submission" date="2019-09" db="EMBL/GenBank/DDBJ databases">
        <authorList>
            <person name="Cremers G."/>
        </authorList>
    </citation>
    <scope>NUCLEOTIDE SEQUENCE [LARGE SCALE GENOMIC DNA]</scope>
    <source>
        <strain evidence="9">3B</strain>
    </source>
</reference>
<accession>A0A5E6MF85</accession>
<name>A0A5E6MF85_9BACT</name>
<evidence type="ECO:0000256" key="3">
    <source>
        <dbReference type="ARBA" id="ARBA00022448"/>
    </source>
</evidence>
<dbReference type="PANTHER" id="PTHR43297:SF2">
    <property type="entry name" value="DIPEPTIDE TRANSPORT ATP-BINDING PROTEIN DPPD"/>
    <property type="match status" value="1"/>
</dbReference>
<dbReference type="SUPFAM" id="SSF52540">
    <property type="entry name" value="P-loop containing nucleoside triphosphate hydrolases"/>
    <property type="match status" value="1"/>
</dbReference>
<dbReference type="PROSITE" id="PS50893">
    <property type="entry name" value="ABC_TRANSPORTER_2"/>
    <property type="match status" value="1"/>
</dbReference>
<proteinExistence type="inferred from homology"/>
<dbReference type="CDD" id="cd03257">
    <property type="entry name" value="ABC_NikE_OppD_transporters"/>
    <property type="match status" value="1"/>
</dbReference>
<dbReference type="GO" id="GO:0005524">
    <property type="term" value="F:ATP binding"/>
    <property type="evidence" value="ECO:0007669"/>
    <property type="project" value="UniProtKB-KW"/>
</dbReference>
<keyword evidence="5" id="KW-0547">Nucleotide-binding</keyword>
<dbReference type="GO" id="GO:0015833">
    <property type="term" value="P:peptide transport"/>
    <property type="evidence" value="ECO:0007669"/>
    <property type="project" value="InterPro"/>
</dbReference>
<comment type="caution">
    <text evidence="9">The sequence shown here is derived from an EMBL/GenBank/DDBJ whole genome shotgun (WGS) entry which is preliminary data.</text>
</comment>
<dbReference type="GO" id="GO:0005886">
    <property type="term" value="C:plasma membrane"/>
    <property type="evidence" value="ECO:0007669"/>
    <property type="project" value="UniProtKB-SubCell"/>
</dbReference>
<dbReference type="PROSITE" id="PS00211">
    <property type="entry name" value="ABC_TRANSPORTER_1"/>
    <property type="match status" value="1"/>
</dbReference>
<comment type="similarity">
    <text evidence="2">Belongs to the ABC transporter superfamily.</text>
</comment>
<keyword evidence="7" id="KW-0472">Membrane</keyword>
<dbReference type="Pfam" id="PF00005">
    <property type="entry name" value="ABC_tran"/>
    <property type="match status" value="1"/>
</dbReference>
<keyword evidence="6 9" id="KW-0067">ATP-binding</keyword>
<dbReference type="PANTHER" id="PTHR43297">
    <property type="entry name" value="OLIGOPEPTIDE TRANSPORT ATP-BINDING PROTEIN APPD"/>
    <property type="match status" value="1"/>
</dbReference>
<evidence type="ECO:0000256" key="1">
    <source>
        <dbReference type="ARBA" id="ARBA00004417"/>
    </source>
</evidence>
<dbReference type="GO" id="GO:0016887">
    <property type="term" value="F:ATP hydrolysis activity"/>
    <property type="evidence" value="ECO:0007669"/>
    <property type="project" value="InterPro"/>
</dbReference>
<dbReference type="InterPro" id="IPR013563">
    <property type="entry name" value="Oligopep_ABC_C"/>
</dbReference>
<comment type="subcellular location">
    <subcellularLocation>
        <location evidence="1">Cell inner membrane</location>
        <topology evidence="1">Peripheral membrane protein</topology>
    </subcellularLocation>
</comment>
<dbReference type="OrthoDB" id="9809450at2"/>
<evidence type="ECO:0000256" key="6">
    <source>
        <dbReference type="ARBA" id="ARBA00022840"/>
    </source>
</evidence>
<sequence>MPDPDAIPLLEVSNLSIDFVSEERIVHAVDGVSFSMQAGSTLAVVGESGSGKSVTALSLARLLPSPPAQIRSGKVFFEGTDLLTLPERALRHYRGGKIAYVFQEPSTSLNPVFSVGFQLSEAMALHRPDLQDRRAAGIAALTEVGIRDPERCWKSYPHELSGGMQQRVMIAMALVCRPRLLVADEPTTALDVTIQAQILQLLREIRSRFGMSILLITHNFGLVKGFADHVLVMFRGKIVEQGPTDAVLASPRHPYTQALIACVPRLGESKKRLTTIDYARLDALLSQS</sequence>
<dbReference type="RefSeq" id="WP_142525692.1">
    <property type="nucleotide sequence ID" value="NZ_CABFUZ020000183.1"/>
</dbReference>
<dbReference type="Gene3D" id="3.40.50.300">
    <property type="entry name" value="P-loop containing nucleotide triphosphate hydrolases"/>
    <property type="match status" value="1"/>
</dbReference>
<evidence type="ECO:0000256" key="5">
    <source>
        <dbReference type="ARBA" id="ARBA00022741"/>
    </source>
</evidence>
<dbReference type="EMBL" id="CABFUZ020000183">
    <property type="protein sequence ID" value="VVM07646.1"/>
    <property type="molecule type" value="Genomic_DNA"/>
</dbReference>
<dbReference type="FunFam" id="3.40.50.300:FF:000016">
    <property type="entry name" value="Oligopeptide ABC transporter ATP-binding component"/>
    <property type="match status" value="1"/>
</dbReference>
<evidence type="ECO:0000313" key="10">
    <source>
        <dbReference type="Proteomes" id="UP000381693"/>
    </source>
</evidence>
<gene>
    <name evidence="9" type="primary">oppD</name>
    <name evidence="9" type="ORF">MAMC_01741</name>
</gene>
<dbReference type="Pfam" id="PF08352">
    <property type="entry name" value="oligo_HPY"/>
    <property type="match status" value="1"/>
</dbReference>
<keyword evidence="4" id="KW-1003">Cell membrane</keyword>
<dbReference type="InterPro" id="IPR017871">
    <property type="entry name" value="ABC_transporter-like_CS"/>
</dbReference>
<keyword evidence="10" id="KW-1185">Reference proteome</keyword>
<dbReference type="InterPro" id="IPR003593">
    <property type="entry name" value="AAA+_ATPase"/>
</dbReference>
<dbReference type="InterPro" id="IPR050388">
    <property type="entry name" value="ABC_Ni/Peptide_Import"/>
</dbReference>
<evidence type="ECO:0000256" key="4">
    <source>
        <dbReference type="ARBA" id="ARBA00022475"/>
    </source>
</evidence>
<evidence type="ECO:0000256" key="7">
    <source>
        <dbReference type="ARBA" id="ARBA00023136"/>
    </source>
</evidence>
<evidence type="ECO:0000259" key="8">
    <source>
        <dbReference type="PROSITE" id="PS50893"/>
    </source>
</evidence>
<dbReference type="AlphaFoldDB" id="A0A5E6MF85"/>
<evidence type="ECO:0000313" key="9">
    <source>
        <dbReference type="EMBL" id="VVM07646.1"/>
    </source>
</evidence>
<dbReference type="InterPro" id="IPR027417">
    <property type="entry name" value="P-loop_NTPase"/>
</dbReference>
<dbReference type="InterPro" id="IPR003439">
    <property type="entry name" value="ABC_transporter-like_ATP-bd"/>
</dbReference>
<organism evidence="9 10">
    <name type="scientific">Methylacidimicrobium cyclopophantes</name>
    <dbReference type="NCBI Taxonomy" id="1041766"/>
    <lineage>
        <taxon>Bacteria</taxon>
        <taxon>Pseudomonadati</taxon>
        <taxon>Verrucomicrobiota</taxon>
        <taxon>Methylacidimicrobium</taxon>
    </lineage>
</organism>
<feature type="domain" description="ABC transporter" evidence="8">
    <location>
        <begin position="10"/>
        <end position="260"/>
    </location>
</feature>
<dbReference type="Proteomes" id="UP000381693">
    <property type="component" value="Unassembled WGS sequence"/>
</dbReference>
<keyword evidence="3" id="KW-0813">Transport</keyword>
<evidence type="ECO:0000256" key="2">
    <source>
        <dbReference type="ARBA" id="ARBA00005417"/>
    </source>
</evidence>
<protein>
    <submittedName>
        <fullName evidence="9">Oligopeptide transport ATP-binding protein OppD</fullName>
    </submittedName>
</protein>
<dbReference type="SMART" id="SM00382">
    <property type="entry name" value="AAA"/>
    <property type="match status" value="1"/>
</dbReference>